<dbReference type="EMBL" id="LHYL01000002">
    <property type="protein sequence ID" value="KXB08932.1"/>
    <property type="molecule type" value="Genomic_DNA"/>
</dbReference>
<proteinExistence type="predicted"/>
<dbReference type="AlphaFoldDB" id="A0A133VR61"/>
<gene>
    <name evidence="1" type="ORF">AKJ59_00260</name>
</gene>
<protein>
    <submittedName>
        <fullName evidence="1">Uncharacterized protein</fullName>
    </submittedName>
</protein>
<organism evidence="1 2">
    <name type="scientific">candidate division MSBL1 archaeon SCGC-AAA385M02</name>
    <dbReference type="NCBI Taxonomy" id="1698287"/>
    <lineage>
        <taxon>Archaea</taxon>
        <taxon>Methanobacteriati</taxon>
        <taxon>Methanobacteriota</taxon>
        <taxon>candidate division MSBL1</taxon>
    </lineage>
</organism>
<evidence type="ECO:0000313" key="2">
    <source>
        <dbReference type="Proteomes" id="UP000070248"/>
    </source>
</evidence>
<dbReference type="Proteomes" id="UP000070248">
    <property type="component" value="Unassembled WGS sequence"/>
</dbReference>
<comment type="caution">
    <text evidence="1">The sequence shown here is derived from an EMBL/GenBank/DDBJ whole genome shotgun (WGS) entry which is preliminary data.</text>
</comment>
<keyword evidence="2" id="KW-1185">Reference proteome</keyword>
<sequence>MSIQDKIDLFLNEYDKVDERKGDDEKYEKFFRKKLKEYGVKEPDELSRKKRKKFFAEIEKEWKKENPKTDDKDR</sequence>
<evidence type="ECO:0000313" key="1">
    <source>
        <dbReference type="EMBL" id="KXB08932.1"/>
    </source>
</evidence>
<name>A0A133VR61_9EURY</name>
<accession>A0A133VR61</accession>
<reference evidence="1 2" key="1">
    <citation type="journal article" date="2016" name="Sci. Rep.">
        <title>Metabolic traits of an uncultured archaeal lineage -MSBL1- from brine pools of the Red Sea.</title>
        <authorList>
            <person name="Mwirichia R."/>
            <person name="Alam I."/>
            <person name="Rashid M."/>
            <person name="Vinu M."/>
            <person name="Ba-Alawi W."/>
            <person name="Anthony Kamau A."/>
            <person name="Kamanda Ngugi D."/>
            <person name="Goker M."/>
            <person name="Klenk H.P."/>
            <person name="Bajic V."/>
            <person name="Stingl U."/>
        </authorList>
    </citation>
    <scope>NUCLEOTIDE SEQUENCE [LARGE SCALE GENOMIC DNA]</scope>
    <source>
        <strain evidence="1">SCGC-AAA385M02</strain>
    </source>
</reference>